<organism evidence="5 6">
    <name type="scientific">Pseudonocardia humida</name>
    <dbReference type="NCBI Taxonomy" id="2800819"/>
    <lineage>
        <taxon>Bacteria</taxon>
        <taxon>Bacillati</taxon>
        <taxon>Actinomycetota</taxon>
        <taxon>Actinomycetes</taxon>
        <taxon>Pseudonocardiales</taxon>
        <taxon>Pseudonocardiaceae</taxon>
        <taxon>Pseudonocardia</taxon>
    </lineage>
</organism>
<dbReference type="Proteomes" id="UP001165283">
    <property type="component" value="Unassembled WGS sequence"/>
</dbReference>
<name>A0ABT1A8Q9_9PSEU</name>
<accession>A0ABT1A8Q9</accession>
<evidence type="ECO:0000256" key="1">
    <source>
        <dbReference type="ARBA" id="ARBA00022603"/>
    </source>
</evidence>
<dbReference type="EMBL" id="JAGSOV010000065">
    <property type="protein sequence ID" value="MCO1659409.1"/>
    <property type="molecule type" value="Genomic_DNA"/>
</dbReference>
<dbReference type="GO" id="GO:0032259">
    <property type="term" value="P:methylation"/>
    <property type="evidence" value="ECO:0007669"/>
    <property type="project" value="UniProtKB-KW"/>
</dbReference>
<dbReference type="GO" id="GO:0008168">
    <property type="term" value="F:methyltransferase activity"/>
    <property type="evidence" value="ECO:0007669"/>
    <property type="project" value="UniProtKB-KW"/>
</dbReference>
<keyword evidence="2" id="KW-0808">Transferase</keyword>
<keyword evidence="1 5" id="KW-0489">Methyltransferase</keyword>
<protein>
    <submittedName>
        <fullName evidence="5">Class I SAM-dependent methyltransferase</fullName>
    </submittedName>
</protein>
<reference evidence="5" key="1">
    <citation type="submission" date="2021-04" db="EMBL/GenBank/DDBJ databases">
        <title>Pseudonocardia sp. nov., isolated from sandy soil of mangrove forest.</title>
        <authorList>
            <person name="Zan Z."/>
            <person name="Huang R."/>
            <person name="Liu W."/>
        </authorList>
    </citation>
    <scope>NUCLEOTIDE SEQUENCE</scope>
    <source>
        <strain evidence="5">S2-4</strain>
    </source>
</reference>
<evidence type="ECO:0000259" key="4">
    <source>
        <dbReference type="Pfam" id="PF13649"/>
    </source>
</evidence>
<dbReference type="SUPFAM" id="SSF53335">
    <property type="entry name" value="S-adenosyl-L-methionine-dependent methyltransferases"/>
    <property type="match status" value="1"/>
</dbReference>
<evidence type="ECO:0000256" key="2">
    <source>
        <dbReference type="ARBA" id="ARBA00022679"/>
    </source>
</evidence>
<keyword evidence="3" id="KW-0949">S-adenosyl-L-methionine</keyword>
<dbReference type="InterPro" id="IPR041698">
    <property type="entry name" value="Methyltransf_25"/>
</dbReference>
<comment type="caution">
    <text evidence="5">The sequence shown here is derived from an EMBL/GenBank/DDBJ whole genome shotgun (WGS) entry which is preliminary data.</text>
</comment>
<dbReference type="PANTHER" id="PTHR43464">
    <property type="entry name" value="METHYLTRANSFERASE"/>
    <property type="match status" value="1"/>
</dbReference>
<evidence type="ECO:0000313" key="5">
    <source>
        <dbReference type="EMBL" id="MCO1659409.1"/>
    </source>
</evidence>
<dbReference type="InterPro" id="IPR029063">
    <property type="entry name" value="SAM-dependent_MTases_sf"/>
</dbReference>
<keyword evidence="6" id="KW-1185">Reference proteome</keyword>
<dbReference type="Gene3D" id="3.40.50.150">
    <property type="entry name" value="Vaccinia Virus protein VP39"/>
    <property type="match status" value="1"/>
</dbReference>
<dbReference type="PANTHER" id="PTHR43464:SF19">
    <property type="entry name" value="UBIQUINONE BIOSYNTHESIS O-METHYLTRANSFERASE, MITOCHONDRIAL"/>
    <property type="match status" value="1"/>
</dbReference>
<evidence type="ECO:0000313" key="6">
    <source>
        <dbReference type="Proteomes" id="UP001165283"/>
    </source>
</evidence>
<dbReference type="CDD" id="cd02440">
    <property type="entry name" value="AdoMet_MTases"/>
    <property type="match status" value="1"/>
</dbReference>
<sequence length="207" mass="22382">MFTERAWEERYRATPAVWSGRPNPQLVAEAADLPVGRALDVGCGEGADAIWLAERGWPVTGVDFATAALERAAGHAAARGPEVAGRTTWVHADITGGWDPGDGVFDLVSAQFMQLPEEPRTMLFARLARAVAPGGTLLIVGHHFDDEHAADHPHLADMGYTAEEIAWSLDAERWEIVVAETRSRLGRLPGGSGETTLRDVVLRARRG</sequence>
<dbReference type="Pfam" id="PF13649">
    <property type="entry name" value="Methyltransf_25"/>
    <property type="match status" value="1"/>
</dbReference>
<proteinExistence type="predicted"/>
<feature type="domain" description="Methyltransferase" evidence="4">
    <location>
        <begin position="39"/>
        <end position="135"/>
    </location>
</feature>
<evidence type="ECO:0000256" key="3">
    <source>
        <dbReference type="ARBA" id="ARBA00022691"/>
    </source>
</evidence>
<gene>
    <name evidence="5" type="ORF">KDL28_30490</name>
</gene>